<sequence>MYDAAKKILFYKEKLIPVFEELKLNKLKTTEWLFLKEYCEVMEPLASALDKLQEEKKSYLEYVAPTTLSIRLLLLNSTNRVYCKPLSLCIIQNLKKPFDYLFNLSSSNCSKSKAFIIASMSQPKFKMNWVPIRYKSLFRKLFVSECNTLSAVIHVQILVHLVKKMTRVMMTNFITIY</sequence>
<organism evidence="1 2">
    <name type="scientific">Macrosiphum euphorbiae</name>
    <name type="common">potato aphid</name>
    <dbReference type="NCBI Taxonomy" id="13131"/>
    <lineage>
        <taxon>Eukaryota</taxon>
        <taxon>Metazoa</taxon>
        <taxon>Ecdysozoa</taxon>
        <taxon>Arthropoda</taxon>
        <taxon>Hexapoda</taxon>
        <taxon>Insecta</taxon>
        <taxon>Pterygota</taxon>
        <taxon>Neoptera</taxon>
        <taxon>Paraneoptera</taxon>
        <taxon>Hemiptera</taxon>
        <taxon>Sternorrhyncha</taxon>
        <taxon>Aphidomorpha</taxon>
        <taxon>Aphidoidea</taxon>
        <taxon>Aphididae</taxon>
        <taxon>Macrosiphini</taxon>
        <taxon>Macrosiphum</taxon>
    </lineage>
</organism>
<dbReference type="Proteomes" id="UP001160148">
    <property type="component" value="Unassembled WGS sequence"/>
</dbReference>
<dbReference type="AlphaFoldDB" id="A0AAV0XT99"/>
<name>A0AAV0XT99_9HEMI</name>
<proteinExistence type="predicted"/>
<evidence type="ECO:0000313" key="1">
    <source>
        <dbReference type="EMBL" id="CAI6370551.1"/>
    </source>
</evidence>
<comment type="caution">
    <text evidence="1">The sequence shown here is derived from an EMBL/GenBank/DDBJ whole genome shotgun (WGS) entry which is preliminary data.</text>
</comment>
<reference evidence="1 2" key="1">
    <citation type="submission" date="2023-01" db="EMBL/GenBank/DDBJ databases">
        <authorList>
            <person name="Whitehead M."/>
        </authorList>
    </citation>
    <scope>NUCLEOTIDE SEQUENCE [LARGE SCALE GENOMIC DNA]</scope>
</reference>
<accession>A0AAV0XT99</accession>
<dbReference type="InterPro" id="IPR012337">
    <property type="entry name" value="RNaseH-like_sf"/>
</dbReference>
<keyword evidence="2" id="KW-1185">Reference proteome</keyword>
<dbReference type="SUPFAM" id="SSF53098">
    <property type="entry name" value="Ribonuclease H-like"/>
    <property type="match status" value="1"/>
</dbReference>
<protein>
    <submittedName>
        <fullName evidence="1">Uncharacterized protein</fullName>
    </submittedName>
</protein>
<dbReference type="EMBL" id="CARXXK010000418">
    <property type="protein sequence ID" value="CAI6370551.1"/>
    <property type="molecule type" value="Genomic_DNA"/>
</dbReference>
<gene>
    <name evidence="1" type="ORF">MEUPH1_LOCUS24658</name>
</gene>
<evidence type="ECO:0000313" key="2">
    <source>
        <dbReference type="Proteomes" id="UP001160148"/>
    </source>
</evidence>